<evidence type="ECO:0000313" key="3">
    <source>
        <dbReference type="Proteomes" id="UP000655225"/>
    </source>
</evidence>
<dbReference type="EMBL" id="JABCRI010000004">
    <property type="protein sequence ID" value="KAF8406930.1"/>
    <property type="molecule type" value="Genomic_DNA"/>
</dbReference>
<organism evidence="2 3">
    <name type="scientific">Tetracentron sinense</name>
    <name type="common">Spur-leaf</name>
    <dbReference type="NCBI Taxonomy" id="13715"/>
    <lineage>
        <taxon>Eukaryota</taxon>
        <taxon>Viridiplantae</taxon>
        <taxon>Streptophyta</taxon>
        <taxon>Embryophyta</taxon>
        <taxon>Tracheophyta</taxon>
        <taxon>Spermatophyta</taxon>
        <taxon>Magnoliopsida</taxon>
        <taxon>Trochodendrales</taxon>
        <taxon>Trochodendraceae</taxon>
        <taxon>Tetracentron</taxon>
    </lineage>
</organism>
<dbReference type="GO" id="GO:0071763">
    <property type="term" value="P:nuclear membrane organization"/>
    <property type="evidence" value="ECO:0007669"/>
    <property type="project" value="TreeGrafter"/>
</dbReference>
<accession>A0A834ZK42</accession>
<dbReference type="PANTHER" id="PTHR33416">
    <property type="entry name" value="NUCLEAR PORE COMPLEX PROTEIN NUP1"/>
    <property type="match status" value="1"/>
</dbReference>
<gene>
    <name evidence="2" type="ORF">HHK36_006051</name>
</gene>
<evidence type="ECO:0000313" key="2">
    <source>
        <dbReference type="EMBL" id="KAF8406930.1"/>
    </source>
</evidence>
<protein>
    <submittedName>
        <fullName evidence="2">Uncharacterized protein</fullName>
    </submittedName>
</protein>
<sequence>MGARTSELGTGSQSITLKDERASLYSDDFASKPYIPSPSPKSSICWPGAMEQDQCGYLTPQTQRDRIGLHNLPRTPYSRTVYSRSSSEGGGNRSLNISSTHWKQPQTPFYGDSQVISGLLIRLAISAFGVCFLCDMDYASWSHNLVVIDGKGYPQVAIDGFEKAFICSGDQDVKSRSDMLDDDFGSVGPFRRRFQKFASTTSSIGAATSHPTKYGSLWTENSITSEGFFPTVKKNLEPEASSGTPKFQPVISMVPSFNVGVSTIHSQSSEVARKILEHLDRTVPTPKEKSAELKLATAWKKLPSSEFSTGMSNGQFSIPCSVGLDFHQNSNLAGQKFPPQSNGDRGSYLLKGQTEQGKITDAVNKNTLASGTVLGVAGFGYDGTRTNTMPSLDFKKTHDSQIVRHEVSVGLGDSRHREMNQLQSLHNQINGQNVSRVVCTSAGSEVLNLQKKHPTHSSGSRRALSSISIDKPDPKRKVSFDNGSGFTFPVSASSGVLSEPPTPSVMPSFSASGLPYSKEGSTVPSYSFGSRKSSSTLVFTFPSMSTSPDDASAIKFNFGSDKKISVSFR</sequence>
<feature type="region of interest" description="Disordered" evidence="1">
    <location>
        <begin position="450"/>
        <end position="476"/>
    </location>
</feature>
<dbReference type="Proteomes" id="UP000655225">
    <property type="component" value="Unassembled WGS sequence"/>
</dbReference>
<dbReference type="AlphaFoldDB" id="A0A834ZK42"/>
<feature type="compositionally biased region" description="Low complexity" evidence="1">
    <location>
        <begin position="457"/>
        <end position="469"/>
    </location>
</feature>
<keyword evidence="3" id="KW-1185">Reference proteome</keyword>
<evidence type="ECO:0000256" key="1">
    <source>
        <dbReference type="SAM" id="MobiDB-lite"/>
    </source>
</evidence>
<proteinExistence type="predicted"/>
<name>A0A834ZK42_TETSI</name>
<dbReference type="GO" id="GO:0005635">
    <property type="term" value="C:nuclear envelope"/>
    <property type="evidence" value="ECO:0007669"/>
    <property type="project" value="TreeGrafter"/>
</dbReference>
<reference evidence="2 3" key="1">
    <citation type="submission" date="2020-04" db="EMBL/GenBank/DDBJ databases">
        <title>Plant Genome Project.</title>
        <authorList>
            <person name="Zhang R.-G."/>
        </authorList>
    </citation>
    <scope>NUCLEOTIDE SEQUENCE [LARGE SCALE GENOMIC DNA]</scope>
    <source>
        <strain evidence="2">YNK0</strain>
        <tissue evidence="2">Leaf</tissue>
    </source>
</reference>
<dbReference type="OrthoDB" id="653151at2759"/>
<comment type="caution">
    <text evidence="2">The sequence shown here is derived from an EMBL/GenBank/DDBJ whole genome shotgun (WGS) entry which is preliminary data.</text>
</comment>
<dbReference type="PANTHER" id="PTHR33416:SF18">
    <property type="entry name" value="NUCLEOPORIN-LIKE PROTEIN"/>
    <property type="match status" value="1"/>
</dbReference>